<name>A0A0D2AGL0_9EURO</name>
<dbReference type="RefSeq" id="XP_016259487.1">
    <property type="nucleotide sequence ID" value="XM_016410465.1"/>
</dbReference>
<dbReference type="Pfam" id="PF00106">
    <property type="entry name" value="adh_short"/>
    <property type="match status" value="1"/>
</dbReference>
<keyword evidence="7" id="KW-1185">Reference proteome</keyword>
<keyword evidence="3" id="KW-0560">Oxidoreductase</keyword>
<evidence type="ECO:0000256" key="4">
    <source>
        <dbReference type="RuleBase" id="RU000363"/>
    </source>
</evidence>
<proteinExistence type="inferred from homology"/>
<reference evidence="6 7" key="1">
    <citation type="submission" date="2015-01" db="EMBL/GenBank/DDBJ databases">
        <title>The Genome Sequence of Exophiala oligosperma CBS72588.</title>
        <authorList>
            <consortium name="The Broad Institute Genomics Platform"/>
            <person name="Cuomo C."/>
            <person name="de Hoog S."/>
            <person name="Gorbushina A."/>
            <person name="Stielow B."/>
            <person name="Teixiera M."/>
            <person name="Abouelleil A."/>
            <person name="Chapman S.B."/>
            <person name="Priest M."/>
            <person name="Young S.K."/>
            <person name="Wortman J."/>
            <person name="Nusbaum C."/>
            <person name="Birren B."/>
        </authorList>
    </citation>
    <scope>NUCLEOTIDE SEQUENCE [LARGE SCALE GENOMIC DNA]</scope>
    <source>
        <strain evidence="6 7">CBS 72588</strain>
    </source>
</reference>
<dbReference type="InterPro" id="IPR002347">
    <property type="entry name" value="SDR_fam"/>
</dbReference>
<dbReference type="PRINTS" id="PR00081">
    <property type="entry name" value="GDHRDH"/>
</dbReference>
<dbReference type="PANTHER" id="PTHR43618">
    <property type="entry name" value="7-ALPHA-HYDROXYSTEROID DEHYDROGENASE"/>
    <property type="match status" value="1"/>
</dbReference>
<dbReference type="VEuPathDB" id="FungiDB:PV06_09058"/>
<dbReference type="EMBL" id="KN847340">
    <property type="protein sequence ID" value="KIW39271.1"/>
    <property type="molecule type" value="Genomic_DNA"/>
</dbReference>
<keyword evidence="2" id="KW-0521">NADP</keyword>
<dbReference type="PANTHER" id="PTHR43618:SF4">
    <property type="entry name" value="SHORT CHAIN DEHYDROGENASE_REDUCTASE FAMILY (AFU_ORTHOLOGUE AFUA_7G04540)"/>
    <property type="match status" value="1"/>
</dbReference>
<accession>A0A0D2AGL0</accession>
<evidence type="ECO:0000313" key="7">
    <source>
        <dbReference type="Proteomes" id="UP000053342"/>
    </source>
</evidence>
<dbReference type="InterPro" id="IPR036291">
    <property type="entry name" value="NAD(P)-bd_dom_sf"/>
</dbReference>
<organism evidence="6 7">
    <name type="scientific">Exophiala oligosperma</name>
    <dbReference type="NCBI Taxonomy" id="215243"/>
    <lineage>
        <taxon>Eukaryota</taxon>
        <taxon>Fungi</taxon>
        <taxon>Dikarya</taxon>
        <taxon>Ascomycota</taxon>
        <taxon>Pezizomycotina</taxon>
        <taxon>Eurotiomycetes</taxon>
        <taxon>Chaetothyriomycetidae</taxon>
        <taxon>Chaetothyriales</taxon>
        <taxon>Herpotrichiellaceae</taxon>
        <taxon>Exophiala</taxon>
    </lineage>
</organism>
<dbReference type="Proteomes" id="UP000053342">
    <property type="component" value="Unassembled WGS sequence"/>
</dbReference>
<feature type="region of interest" description="Disordered" evidence="5">
    <location>
        <begin position="264"/>
        <end position="292"/>
    </location>
</feature>
<evidence type="ECO:0000313" key="6">
    <source>
        <dbReference type="EMBL" id="KIW39271.1"/>
    </source>
</evidence>
<evidence type="ECO:0008006" key="8">
    <source>
        <dbReference type="Google" id="ProtNLM"/>
    </source>
</evidence>
<dbReference type="GO" id="GO:0016491">
    <property type="term" value="F:oxidoreductase activity"/>
    <property type="evidence" value="ECO:0007669"/>
    <property type="project" value="UniProtKB-KW"/>
</dbReference>
<comment type="similarity">
    <text evidence="1 4">Belongs to the short-chain dehydrogenases/reductases (SDR) family.</text>
</comment>
<evidence type="ECO:0000256" key="2">
    <source>
        <dbReference type="ARBA" id="ARBA00022857"/>
    </source>
</evidence>
<dbReference type="PRINTS" id="PR00080">
    <property type="entry name" value="SDRFAMILY"/>
</dbReference>
<dbReference type="SUPFAM" id="SSF51735">
    <property type="entry name" value="NAD(P)-binding Rossmann-fold domains"/>
    <property type="match status" value="1"/>
</dbReference>
<sequence length="332" mass="35369">MNRVLFSRSVTPLIKSFTPKHPPRQIFRKMSAVKTSHLSNEDVQASKLFDVSHVVAVVTGGGTGIGLMIAQALQTNGAKVYITGRREEALDAVVKQYSKGPGSIHALPGDITKKEECIRLADSVGKKEPKGVHLLVNNAGIARDGHTKFSKNGEPDMKSAESISQHMLRSEVSDWQDTFETNVTAQFFMSAAFLPLLAKGRDVTPDYTSSIVNITSISGLMKGSSNGQFAYASSKAGFVHLTRMLATTLAQTGVRVNQIAPGIFPSEMTTGESDETQKSELSSKLSNPAGRGGGDADMAATILYLVGKGGLFLNNQLIHPEGGQLLVAPAAI</sequence>
<evidence type="ECO:0000256" key="1">
    <source>
        <dbReference type="ARBA" id="ARBA00006484"/>
    </source>
</evidence>
<dbReference type="OrthoDB" id="2962696at2759"/>
<protein>
    <recommendedName>
        <fullName evidence="8">Short chain dehydrogenase/reductase</fullName>
    </recommendedName>
</protein>
<dbReference type="Gene3D" id="3.40.50.720">
    <property type="entry name" value="NAD(P)-binding Rossmann-like Domain"/>
    <property type="match status" value="1"/>
</dbReference>
<dbReference type="AlphaFoldDB" id="A0A0D2AGL0"/>
<gene>
    <name evidence="6" type="ORF">PV06_09058</name>
</gene>
<dbReference type="STRING" id="215243.A0A0D2AGL0"/>
<dbReference type="InterPro" id="IPR052178">
    <property type="entry name" value="Sec_Metab_Biosynth_SDR"/>
</dbReference>
<dbReference type="GeneID" id="27361132"/>
<evidence type="ECO:0000256" key="5">
    <source>
        <dbReference type="SAM" id="MobiDB-lite"/>
    </source>
</evidence>
<evidence type="ECO:0000256" key="3">
    <source>
        <dbReference type="ARBA" id="ARBA00023002"/>
    </source>
</evidence>
<dbReference type="HOGENOM" id="CLU_010194_12_1_1"/>